<gene>
    <name evidence="2" type="ORF">TJEJU_2745</name>
</gene>
<dbReference type="OrthoDB" id="1441040at2"/>
<name>A0A238UD65_9FLAO</name>
<evidence type="ECO:0000313" key="2">
    <source>
        <dbReference type="EMBL" id="SNR16424.1"/>
    </source>
</evidence>
<dbReference type="RefSeq" id="WP_095072957.1">
    <property type="nucleotide sequence ID" value="NZ_LT899436.1"/>
</dbReference>
<feature type="transmembrane region" description="Helical" evidence="1">
    <location>
        <begin position="59"/>
        <end position="78"/>
    </location>
</feature>
<dbReference type="EMBL" id="LT899436">
    <property type="protein sequence ID" value="SNR16424.1"/>
    <property type="molecule type" value="Genomic_DNA"/>
</dbReference>
<reference evidence="2 3" key="1">
    <citation type="submission" date="2017-07" db="EMBL/GenBank/DDBJ databases">
        <authorList>
            <person name="Sun Z.S."/>
            <person name="Albrecht U."/>
            <person name="Echele G."/>
            <person name="Lee C.C."/>
        </authorList>
    </citation>
    <scope>NUCLEOTIDE SEQUENCE [LARGE SCALE GENOMIC DNA]</scope>
    <source>
        <strain evidence="3">type strain: KCTC 22618</strain>
    </source>
</reference>
<evidence type="ECO:0000313" key="3">
    <source>
        <dbReference type="Proteomes" id="UP000215214"/>
    </source>
</evidence>
<protein>
    <submittedName>
        <fullName evidence="2">Uncharacterized protein</fullName>
    </submittedName>
</protein>
<dbReference type="KEGG" id="tje:TJEJU_2745"/>
<feature type="transmembrane region" description="Helical" evidence="1">
    <location>
        <begin position="90"/>
        <end position="110"/>
    </location>
</feature>
<keyword evidence="1" id="KW-0812">Transmembrane</keyword>
<evidence type="ECO:0000256" key="1">
    <source>
        <dbReference type="SAM" id="Phobius"/>
    </source>
</evidence>
<accession>A0A238UD65</accession>
<sequence>MKELKKVVFSIILSLGMITDDFLIFEYICDYPELGPRFYGFPFVQETNTTWVNSMSGEIYLFGFLGNFIFWIVLFRILIQLFIKLKQTVIIKLIQVLVSVLSLFYTYAYFLAIDWRLSLTHDNFKLHYYQSEPSCKKIFKFSRWE</sequence>
<dbReference type="Proteomes" id="UP000215214">
    <property type="component" value="Chromosome TJEJU"/>
</dbReference>
<proteinExistence type="predicted"/>
<keyword evidence="1" id="KW-0472">Membrane</keyword>
<dbReference type="AlphaFoldDB" id="A0A238UD65"/>
<keyword evidence="3" id="KW-1185">Reference proteome</keyword>
<feature type="transmembrane region" description="Helical" evidence="1">
    <location>
        <begin position="7"/>
        <end position="28"/>
    </location>
</feature>
<keyword evidence="1" id="KW-1133">Transmembrane helix</keyword>
<organism evidence="2 3">
    <name type="scientific">Tenacibaculum jejuense</name>
    <dbReference type="NCBI Taxonomy" id="584609"/>
    <lineage>
        <taxon>Bacteria</taxon>
        <taxon>Pseudomonadati</taxon>
        <taxon>Bacteroidota</taxon>
        <taxon>Flavobacteriia</taxon>
        <taxon>Flavobacteriales</taxon>
        <taxon>Flavobacteriaceae</taxon>
        <taxon>Tenacibaculum</taxon>
    </lineage>
</organism>